<evidence type="ECO:0000313" key="3">
    <source>
        <dbReference type="Proteomes" id="UP000008063"/>
    </source>
</evidence>
<evidence type="ECO:0000313" key="2">
    <source>
        <dbReference type="EMBL" id="EGN96481.1"/>
    </source>
</evidence>
<keyword evidence="3" id="KW-1185">Reference proteome</keyword>
<dbReference type="AlphaFoldDB" id="F8Q5L0"/>
<gene>
    <name evidence="2" type="ORF">SERLA73DRAFT_162253</name>
</gene>
<proteinExistence type="predicted"/>
<dbReference type="Proteomes" id="UP000008063">
    <property type="component" value="Unassembled WGS sequence"/>
</dbReference>
<evidence type="ECO:0000256" key="1">
    <source>
        <dbReference type="SAM" id="MobiDB-lite"/>
    </source>
</evidence>
<sequence>MSIQSRTLEIESSIFIRHAKTTFTPVKNVEKHLEVSIRLRIRGWNSDGEYEKGDMMIVKSLIGNCDRISWPINAHNAKECLPPTCKFTSVNGTLSIVQQLPTSELQPQSLSIWFILDLFEVMSPARIEVKRDRSTCTLYMLQHSYLDTIVEHFNLEDAKILAIPMVASTYLSKDQSPKTPEDYAEMQNTPY</sequence>
<dbReference type="InParanoid" id="F8Q5L0"/>
<name>F8Q5L0_SERL3</name>
<organism evidence="3">
    <name type="scientific">Serpula lacrymans var. lacrymans (strain S7.3)</name>
    <name type="common">Dry rot fungus</name>
    <dbReference type="NCBI Taxonomy" id="936435"/>
    <lineage>
        <taxon>Eukaryota</taxon>
        <taxon>Fungi</taxon>
        <taxon>Dikarya</taxon>
        <taxon>Basidiomycota</taxon>
        <taxon>Agaricomycotina</taxon>
        <taxon>Agaricomycetes</taxon>
        <taxon>Agaricomycetidae</taxon>
        <taxon>Boletales</taxon>
        <taxon>Coniophorineae</taxon>
        <taxon>Serpulaceae</taxon>
        <taxon>Serpula</taxon>
    </lineage>
</organism>
<accession>F8Q5L0</accession>
<protein>
    <submittedName>
        <fullName evidence="2">Uncharacterized protein</fullName>
    </submittedName>
</protein>
<feature type="region of interest" description="Disordered" evidence="1">
    <location>
        <begin position="172"/>
        <end position="191"/>
    </location>
</feature>
<dbReference type="HOGENOM" id="CLU_1422210_0_0_1"/>
<dbReference type="STRING" id="936435.F8Q5L0"/>
<reference evidence="3" key="1">
    <citation type="journal article" date="2011" name="Science">
        <title>The plant cell wall-decomposing machinery underlies the functional diversity of forest fungi.</title>
        <authorList>
            <person name="Eastwood D.C."/>
            <person name="Floudas D."/>
            <person name="Binder M."/>
            <person name="Majcherczyk A."/>
            <person name="Schneider P."/>
            <person name="Aerts A."/>
            <person name="Asiegbu F.O."/>
            <person name="Baker S.E."/>
            <person name="Barry K."/>
            <person name="Bendiksby M."/>
            <person name="Blumentritt M."/>
            <person name="Coutinho P.M."/>
            <person name="Cullen D."/>
            <person name="de Vries R.P."/>
            <person name="Gathman A."/>
            <person name="Goodell B."/>
            <person name="Henrissat B."/>
            <person name="Ihrmark K."/>
            <person name="Kauserud H."/>
            <person name="Kohler A."/>
            <person name="LaButti K."/>
            <person name="Lapidus A."/>
            <person name="Lavin J.L."/>
            <person name="Lee Y.-H."/>
            <person name="Lindquist E."/>
            <person name="Lilly W."/>
            <person name="Lucas S."/>
            <person name="Morin E."/>
            <person name="Murat C."/>
            <person name="Oguiza J.A."/>
            <person name="Park J."/>
            <person name="Pisabarro A.G."/>
            <person name="Riley R."/>
            <person name="Rosling A."/>
            <person name="Salamov A."/>
            <person name="Schmidt O."/>
            <person name="Schmutz J."/>
            <person name="Skrede I."/>
            <person name="Stenlid J."/>
            <person name="Wiebenga A."/>
            <person name="Xie X."/>
            <person name="Kuees U."/>
            <person name="Hibbett D.S."/>
            <person name="Hoffmeister D."/>
            <person name="Hoegberg N."/>
            <person name="Martin F."/>
            <person name="Grigoriev I.V."/>
            <person name="Watkinson S.C."/>
        </authorList>
    </citation>
    <scope>NUCLEOTIDE SEQUENCE [LARGE SCALE GENOMIC DNA]</scope>
    <source>
        <strain evidence="3">strain S7.3</strain>
    </source>
</reference>
<dbReference type="EMBL" id="GL945484">
    <property type="protein sequence ID" value="EGN96481.1"/>
    <property type="molecule type" value="Genomic_DNA"/>
</dbReference>